<keyword evidence="4" id="KW-0156">Chromatin regulator</keyword>
<comment type="similarity">
    <text evidence="2">Belongs to the EAF1 family.</text>
</comment>
<dbReference type="InterPro" id="IPR001005">
    <property type="entry name" value="SANT/Myb"/>
</dbReference>
<dbReference type="OrthoDB" id="5364245at2759"/>
<dbReference type="Pfam" id="PF13921">
    <property type="entry name" value="Myb_DNA-bind_6"/>
    <property type="match status" value="1"/>
</dbReference>
<evidence type="ECO:0000256" key="7">
    <source>
        <dbReference type="ARBA" id="ARBA00025178"/>
    </source>
</evidence>
<dbReference type="SUPFAM" id="SSF46689">
    <property type="entry name" value="Homeodomain-like"/>
    <property type="match status" value="1"/>
</dbReference>
<evidence type="ECO:0000256" key="4">
    <source>
        <dbReference type="ARBA" id="ARBA00022853"/>
    </source>
</evidence>
<dbReference type="Gene3D" id="1.10.10.60">
    <property type="entry name" value="Homeodomain-like"/>
    <property type="match status" value="1"/>
</dbReference>
<dbReference type="PANTHER" id="PTHR46459:SF1">
    <property type="entry name" value="E1A-BINDING PROTEIN P400"/>
    <property type="match status" value="1"/>
</dbReference>
<evidence type="ECO:0000256" key="1">
    <source>
        <dbReference type="ARBA" id="ARBA00004123"/>
    </source>
</evidence>
<reference evidence="11" key="1">
    <citation type="submission" date="2020-06" db="EMBL/GenBank/DDBJ databases">
        <title>Genomes of multiple members of Pneumocystis genus reveal paths to human pathogen Pneumocystis jirovecii.</title>
        <authorList>
            <person name="Cisse O.H."/>
            <person name="Ma L."/>
            <person name="Dekker J."/>
            <person name="Khil P."/>
            <person name="Jo J."/>
            <person name="Brenchley J."/>
            <person name="Blair R."/>
            <person name="Pahar B."/>
            <person name="Chabe M."/>
            <person name="Van Rompay K.A."/>
            <person name="Keesler R."/>
            <person name="Sukura A."/>
            <person name="Hirsch V."/>
            <person name="Kutty G."/>
            <person name="Liu Y."/>
            <person name="Peng L."/>
            <person name="Chen J."/>
            <person name="Song J."/>
            <person name="Weissenbacher-Lang C."/>
            <person name="Xu J."/>
            <person name="Upham N.S."/>
            <person name="Stajich J.E."/>
            <person name="Cuomo C.A."/>
            <person name="Cushion M.T."/>
            <person name="Kovacs J.A."/>
        </authorList>
    </citation>
    <scope>NUCLEOTIDE SEQUENCE</scope>
    <source>
        <strain evidence="11">2A</strain>
    </source>
</reference>
<dbReference type="Proteomes" id="UP000663699">
    <property type="component" value="Chromosome 7"/>
</dbReference>
<gene>
    <name evidence="11" type="ORF">MERGE_002884</name>
</gene>
<comment type="subcellular location">
    <subcellularLocation>
        <location evidence="1">Nucleus</location>
    </subcellularLocation>
</comment>
<keyword evidence="12" id="KW-1185">Reference proteome</keyword>
<dbReference type="GO" id="GO:0006281">
    <property type="term" value="P:DNA repair"/>
    <property type="evidence" value="ECO:0007669"/>
    <property type="project" value="UniProtKB-KW"/>
</dbReference>
<evidence type="ECO:0000256" key="8">
    <source>
        <dbReference type="ARBA" id="ARBA00029670"/>
    </source>
</evidence>
<dbReference type="InterPro" id="IPR009057">
    <property type="entry name" value="Homeodomain-like_sf"/>
</dbReference>
<proteinExistence type="inferred from homology"/>
<dbReference type="EMBL" id="CP054538">
    <property type="protein sequence ID" value="QSL65571.1"/>
    <property type="molecule type" value="Genomic_DNA"/>
</dbReference>
<keyword evidence="3" id="KW-0227">DNA damage</keyword>
<dbReference type="SMART" id="SM00573">
    <property type="entry name" value="HSA"/>
    <property type="match status" value="1"/>
</dbReference>
<dbReference type="PROSITE" id="PS50090">
    <property type="entry name" value="MYB_LIKE"/>
    <property type="match status" value="1"/>
</dbReference>
<name>A0A899FUV9_9ASCO</name>
<comment type="function">
    <text evidence="7">Component of the NuA4 histone acetyltransferase complex which is involved in transcriptional activation of selected genes principally by acetylation of nucleosomal histone H4 and H2A. The NuA4 complex is also involved in DNA repair.</text>
</comment>
<evidence type="ECO:0000256" key="5">
    <source>
        <dbReference type="ARBA" id="ARBA00023204"/>
    </source>
</evidence>
<dbReference type="Pfam" id="PF07529">
    <property type="entry name" value="HSA"/>
    <property type="match status" value="1"/>
</dbReference>
<evidence type="ECO:0000313" key="12">
    <source>
        <dbReference type="Proteomes" id="UP000663699"/>
    </source>
</evidence>
<dbReference type="GO" id="GO:0005634">
    <property type="term" value="C:nucleus"/>
    <property type="evidence" value="ECO:0007669"/>
    <property type="project" value="UniProtKB-SubCell"/>
</dbReference>
<evidence type="ECO:0000313" key="11">
    <source>
        <dbReference type="EMBL" id="QSL65571.1"/>
    </source>
</evidence>
<feature type="domain" description="HSA" evidence="10">
    <location>
        <begin position="242"/>
        <end position="325"/>
    </location>
</feature>
<evidence type="ECO:0000259" key="10">
    <source>
        <dbReference type="PROSITE" id="PS51204"/>
    </source>
</evidence>
<accession>A0A899FUV9</accession>
<evidence type="ECO:0000256" key="6">
    <source>
        <dbReference type="ARBA" id="ARBA00023242"/>
    </source>
</evidence>
<sequence length="838" mass="96651">MLIDLPKNEKKAESDTRNEILEKKIKLKNEIELRQKELLTELFVLSSLENHFPDIDAGFCEKILASDELKTFLLKNSLQNGLKFDESILQGYISSQKNLASSKESVASEVTQDLLVDSLPENPENVELCDSSAVVKDNIVEEQLKPTTPQTYVEPPVQSSDCFPSHVSRHSPSYKQNKASHTDLLSWLIQTSSLPIYKLMQSSNKIIVTKDWNAAIIETKFIKVLERINKLKENNLWSFRQMIKQKTPSRLKAHWDFMLDEMRWLQADFKEERKWKIVLAKQIANWIMDWHRSKTRSDICFQPNSNKSYTPFTKNEKYNKIDYNTPFYFSKNDMNLSQNLVNQDKKNIKNRSFSDTESEMKNDSSEKMFTLHSSPLFIIENAVQLLEIPPDKIIATFSNILLASNTVLPDLPVYRPPVPEDTLYYDPLDEMKIIPLSKYTQSHIKISHSDKFFKKRKREASIDVDDISDKQRILINEFSLSNSPSTTRKKSIYPSQLRPPSIPLNSENRKPIWTPDEDNLLMTYLPKYQFNWDFVAQTLTPSIKWISPAEKKTAWDCFERWAQLDPHASNVIFVGPYAKTAYARLESLLKNSKSNNYEGIFHSKKEIGKNLLNSRFNRQRQFNMFDAIRKTMKKREVSQKLNAAPSRKVNISAHDTHGLPHKPSIAAPTPLDLSRLKHERDQVIAQAYIRQRNAVVALALQNQARSSGRSNFPEINSTSQQLAQMQSVNTQINMQNRIQNASRTISGMVNGLRFNRLVHPFTPSQTLVNPTGVAPILRLPPGVRLSQEQMQQLAIQRQQLLQPQCTQAYNIQQIAHCLNSEQNEISVESRHLASLNRH</sequence>
<dbReference type="PROSITE" id="PS51204">
    <property type="entry name" value="HSA"/>
    <property type="match status" value="1"/>
</dbReference>
<feature type="domain" description="Myb-like" evidence="9">
    <location>
        <begin position="505"/>
        <end position="565"/>
    </location>
</feature>
<dbReference type="PANTHER" id="PTHR46459">
    <property type="entry name" value="E1A-BINDING PROTEIN P400-RELATED"/>
    <property type="match status" value="1"/>
</dbReference>
<dbReference type="CDD" id="cd00167">
    <property type="entry name" value="SANT"/>
    <property type="match status" value="1"/>
</dbReference>
<dbReference type="AlphaFoldDB" id="A0A899FUV9"/>
<dbReference type="InterPro" id="IPR014012">
    <property type="entry name" value="HSA_dom"/>
</dbReference>
<evidence type="ECO:0000256" key="2">
    <source>
        <dbReference type="ARBA" id="ARBA00008913"/>
    </source>
</evidence>
<dbReference type="GO" id="GO:0006325">
    <property type="term" value="P:chromatin organization"/>
    <property type="evidence" value="ECO:0007669"/>
    <property type="project" value="UniProtKB-KW"/>
</dbReference>
<organism evidence="11 12">
    <name type="scientific">Pneumocystis wakefieldiae</name>
    <dbReference type="NCBI Taxonomy" id="38082"/>
    <lineage>
        <taxon>Eukaryota</taxon>
        <taxon>Fungi</taxon>
        <taxon>Dikarya</taxon>
        <taxon>Ascomycota</taxon>
        <taxon>Taphrinomycotina</taxon>
        <taxon>Pneumocystomycetes</taxon>
        <taxon>Pneumocystaceae</taxon>
        <taxon>Pneumocystis</taxon>
    </lineage>
</organism>
<dbReference type="GO" id="GO:0003682">
    <property type="term" value="F:chromatin binding"/>
    <property type="evidence" value="ECO:0007669"/>
    <property type="project" value="TreeGrafter"/>
</dbReference>
<evidence type="ECO:0000259" key="9">
    <source>
        <dbReference type="PROSITE" id="PS50090"/>
    </source>
</evidence>
<keyword evidence="6" id="KW-0539">Nucleus</keyword>
<keyword evidence="5" id="KW-0234">DNA repair</keyword>
<dbReference type="GO" id="GO:0035267">
    <property type="term" value="C:NuA4 histone acetyltransferase complex"/>
    <property type="evidence" value="ECO:0007669"/>
    <property type="project" value="TreeGrafter"/>
</dbReference>
<protein>
    <recommendedName>
        <fullName evidence="8">Vacuolar import and degradation protein 21</fullName>
    </recommendedName>
</protein>
<evidence type="ECO:0000256" key="3">
    <source>
        <dbReference type="ARBA" id="ARBA00022763"/>
    </source>
</evidence>